<reference evidence="1 2" key="1">
    <citation type="journal article" date="2017" name="Genome Biol. Evol.">
        <title>Phytophthora megakarya and P. palmivora, closely related causal agents of cacao black pod rot, underwent increases in genome sizes and gene numbers by different mechanisms.</title>
        <authorList>
            <person name="Ali S.S."/>
            <person name="Shao J."/>
            <person name="Lary D.J."/>
            <person name="Kronmiller B."/>
            <person name="Shen D."/>
            <person name="Strem M.D."/>
            <person name="Amoako-Attah I."/>
            <person name="Akrofi A.Y."/>
            <person name="Begoude B.A."/>
            <person name="Ten Hoopen G.M."/>
            <person name="Coulibaly K."/>
            <person name="Kebe B.I."/>
            <person name="Melnick R.L."/>
            <person name="Guiltinan M.J."/>
            <person name="Tyler B.M."/>
            <person name="Meinhardt L.W."/>
            <person name="Bailey B.A."/>
        </authorList>
    </citation>
    <scope>NUCLEOTIDE SEQUENCE [LARGE SCALE GENOMIC DNA]</scope>
    <source>
        <strain evidence="2">sbr112.9</strain>
    </source>
</reference>
<comment type="caution">
    <text evidence="1">The sequence shown here is derived from an EMBL/GenBank/DDBJ whole genome shotgun (WGS) entry which is preliminary data.</text>
</comment>
<organism evidence="1 2">
    <name type="scientific">Phytophthora palmivora</name>
    <dbReference type="NCBI Taxonomy" id="4796"/>
    <lineage>
        <taxon>Eukaryota</taxon>
        <taxon>Sar</taxon>
        <taxon>Stramenopiles</taxon>
        <taxon>Oomycota</taxon>
        <taxon>Peronosporomycetes</taxon>
        <taxon>Peronosporales</taxon>
        <taxon>Peronosporaceae</taxon>
        <taxon>Phytophthora</taxon>
    </lineage>
</organism>
<accession>A0A2P4XJP2</accession>
<dbReference type="AlphaFoldDB" id="A0A2P4XJP2"/>
<evidence type="ECO:0000313" key="2">
    <source>
        <dbReference type="Proteomes" id="UP000237271"/>
    </source>
</evidence>
<protein>
    <submittedName>
        <fullName evidence="1">Uncharacterized protein</fullName>
    </submittedName>
</protein>
<gene>
    <name evidence="1" type="ORF">PHPALM_18452</name>
</gene>
<name>A0A2P4XJP2_9STRA</name>
<dbReference type="Proteomes" id="UP000237271">
    <property type="component" value="Unassembled WGS sequence"/>
</dbReference>
<proteinExistence type="predicted"/>
<keyword evidence="2" id="KW-1185">Reference proteome</keyword>
<dbReference type="EMBL" id="NCKW01009915">
    <property type="protein sequence ID" value="POM65782.1"/>
    <property type="molecule type" value="Genomic_DNA"/>
</dbReference>
<sequence length="80" mass="9274">MYVLEAKRNDTRQCTHKQHKPETSQCDVKARESYATLKNLRSLHRVEALDGKTERHEQLLQTLAIQDPAPGYTQNIHGYI</sequence>
<evidence type="ECO:0000313" key="1">
    <source>
        <dbReference type="EMBL" id="POM65782.1"/>
    </source>
</evidence>